<evidence type="ECO:0000256" key="2">
    <source>
        <dbReference type="ARBA" id="ARBA00022490"/>
    </source>
</evidence>
<evidence type="ECO:0000256" key="9">
    <source>
        <dbReference type="PIRSR" id="PIRSR618319-50"/>
    </source>
</evidence>
<feature type="modified residue" description="N6-(pyridoxal phosphate)lysine" evidence="8 9">
    <location>
        <position position="293"/>
    </location>
</feature>
<comment type="function">
    <text evidence="8">Converts seryl-tRNA(Sec) to selenocysteinyl-tRNA(Sec) required for selenoprotein biosynthesis.</text>
</comment>
<dbReference type="SUPFAM" id="SSF53383">
    <property type="entry name" value="PLP-dependent transferases"/>
    <property type="match status" value="1"/>
</dbReference>
<keyword evidence="4 8" id="KW-0663">Pyridoxal phosphate</keyword>
<protein>
    <recommendedName>
        <fullName evidence="8">L-seryl-tRNA(Sec) selenium transferase</fullName>
        <ecNumber evidence="8">2.9.1.1</ecNumber>
    </recommendedName>
    <alternativeName>
        <fullName evidence="8">Selenocysteine synthase</fullName>
        <shortName evidence="8">Sec synthase</shortName>
    </alternativeName>
    <alternativeName>
        <fullName evidence="8">Selenocysteinyl-tRNA(Sec) synthase</fullName>
    </alternativeName>
</protein>
<evidence type="ECO:0000256" key="6">
    <source>
        <dbReference type="ARBA" id="ARBA00023266"/>
    </source>
</evidence>
<dbReference type="InterPro" id="IPR018319">
    <property type="entry name" value="SelA-like"/>
</dbReference>
<dbReference type="HAMAP" id="MF_00423">
    <property type="entry name" value="SelA"/>
    <property type="match status" value="1"/>
</dbReference>
<dbReference type="Gene3D" id="3.40.640.10">
    <property type="entry name" value="Type I PLP-dependent aspartate aminotransferase-like (Major domain)"/>
    <property type="match status" value="1"/>
</dbReference>
<comment type="catalytic activity">
    <reaction evidence="8">
        <text>L-seryl-tRNA(Sec) + selenophosphate + H(+) = L-selenocysteinyl-tRNA(Sec) + phosphate</text>
        <dbReference type="Rhea" id="RHEA:22728"/>
        <dbReference type="Rhea" id="RHEA-COMP:9742"/>
        <dbReference type="Rhea" id="RHEA-COMP:9743"/>
        <dbReference type="ChEBI" id="CHEBI:15378"/>
        <dbReference type="ChEBI" id="CHEBI:16144"/>
        <dbReference type="ChEBI" id="CHEBI:43474"/>
        <dbReference type="ChEBI" id="CHEBI:78533"/>
        <dbReference type="ChEBI" id="CHEBI:78573"/>
        <dbReference type="EC" id="2.9.1.1"/>
    </reaction>
</comment>
<accession>A0AAE9XFR6</accession>
<dbReference type="InterPro" id="IPR025862">
    <property type="entry name" value="SelA_trans_N_dom"/>
</dbReference>
<evidence type="ECO:0000256" key="3">
    <source>
        <dbReference type="ARBA" id="ARBA00022679"/>
    </source>
</evidence>
<organism evidence="11 12">
    <name type="scientific">Vagococcus lutrae</name>
    <dbReference type="NCBI Taxonomy" id="81947"/>
    <lineage>
        <taxon>Bacteria</taxon>
        <taxon>Bacillati</taxon>
        <taxon>Bacillota</taxon>
        <taxon>Bacilli</taxon>
        <taxon>Lactobacillales</taxon>
        <taxon>Enterococcaceae</taxon>
        <taxon>Vagococcus</taxon>
    </lineage>
</organism>
<keyword evidence="5 8" id="KW-0648">Protein biosynthesis</keyword>
<comment type="pathway">
    <text evidence="8">Aminoacyl-tRNA biosynthesis; selenocysteinyl-tRNA(Sec) biosynthesis; selenocysteinyl-tRNA(Sec) from L-seryl-tRNA(Sec) (bacterial route): step 1/1.</text>
</comment>
<keyword evidence="6 8" id="KW-0711">Selenium</keyword>
<dbReference type="InterPro" id="IPR004534">
    <property type="entry name" value="SelA_trans"/>
</dbReference>
<name>A0AAE9XFR6_9ENTE</name>
<evidence type="ECO:0000259" key="10">
    <source>
        <dbReference type="Pfam" id="PF12390"/>
    </source>
</evidence>
<feature type="domain" description="L-seryl-tRNA selenium transferase N-terminal" evidence="10">
    <location>
        <begin position="5"/>
        <end position="40"/>
    </location>
</feature>
<dbReference type="InterPro" id="IPR015421">
    <property type="entry name" value="PyrdxlP-dep_Trfase_major"/>
</dbReference>
<comment type="cofactor">
    <cofactor evidence="1 8 9">
        <name>pyridoxal 5'-phosphate</name>
        <dbReference type="ChEBI" id="CHEBI:597326"/>
    </cofactor>
</comment>
<dbReference type="PANTHER" id="PTHR32328:SF0">
    <property type="entry name" value="L-SERYL-TRNA(SEC) SELENIUM TRANSFERASE"/>
    <property type="match status" value="1"/>
</dbReference>
<dbReference type="AlphaFoldDB" id="A0AAE9XFR6"/>
<evidence type="ECO:0000256" key="4">
    <source>
        <dbReference type="ARBA" id="ARBA00022898"/>
    </source>
</evidence>
<dbReference type="Gene3D" id="3.90.1150.180">
    <property type="match status" value="1"/>
</dbReference>
<evidence type="ECO:0000256" key="7">
    <source>
        <dbReference type="ARBA" id="ARBA00044507"/>
    </source>
</evidence>
<dbReference type="EMBL" id="CP116507">
    <property type="protein sequence ID" value="WCG22497.1"/>
    <property type="molecule type" value="Genomic_DNA"/>
</dbReference>
<evidence type="ECO:0000256" key="8">
    <source>
        <dbReference type="HAMAP-Rule" id="MF_00423"/>
    </source>
</evidence>
<dbReference type="RefSeq" id="WP_272163269.1">
    <property type="nucleotide sequence ID" value="NZ_CP116507.1"/>
</dbReference>
<evidence type="ECO:0000256" key="1">
    <source>
        <dbReference type="ARBA" id="ARBA00001933"/>
    </source>
</evidence>
<gene>
    <name evidence="8 11" type="primary">selA</name>
    <name evidence="11" type="ORF">PML95_08890</name>
</gene>
<reference evidence="11" key="1">
    <citation type="submission" date="2023-01" db="EMBL/GenBank/DDBJ databases">
        <title>Oxazolidinone resistance genes in florfenicol resistant enterococci from beef cattle and veal calves at slaughter.</title>
        <authorList>
            <person name="Biggel M."/>
        </authorList>
    </citation>
    <scope>NUCLEOTIDE SEQUENCE</scope>
    <source>
        <strain evidence="11">K204-1</strain>
    </source>
</reference>
<sequence length="470" mass="52573">MQEKLRAIPSVNRLLEQSEMQEIIEKYGLENVKRTIQLEQVKYRKALLNEKSTIIRETVSDWVEAVHHVLHLSTHMQLKKVINATGVILHTNLGRSVLSQAALDKVVALGPHYTNLEYDLKTGTRGSRYDHVTERLRQLTGAEAALVVNNNAAAVLLALHTISQNQEVVISRGELVEIGGAFRIPEIITLSGAQLREVGTTNKTHFADYQHAISEETGALLKVHTSNYRIEGFTSEVPISELSQLAKRYEIPLVTDLGSGLFFDLSELGLRRELTLTEAVHQGSDLVTFSGDKLLGGPQAGIIIGKKEWIDAMKRNQLTRALRVDKLTLATLDATLALYENVELAKQQIPTLHYLYRDVEELQQLAETLSSRLIPYHHLIEVTIKDSEAQVGGGAYPNDFLPSKAVCIRLKQGSLQTLADYLREYEVPVIGKIHHQHLWLDMKTIEVADLEIIEAAMGEATKRIAIEMQI</sequence>
<keyword evidence="2 8" id="KW-0963">Cytoplasm</keyword>
<evidence type="ECO:0000256" key="5">
    <source>
        <dbReference type="ARBA" id="ARBA00022917"/>
    </source>
</evidence>
<dbReference type="InterPro" id="IPR015424">
    <property type="entry name" value="PyrdxlP-dep_Trfase"/>
</dbReference>
<dbReference type="GO" id="GO:0001717">
    <property type="term" value="P:conversion of seryl-tRNAsec to selenocys-tRNAsec"/>
    <property type="evidence" value="ECO:0007669"/>
    <property type="project" value="UniProtKB-UniRule"/>
</dbReference>
<comment type="subcellular location">
    <subcellularLocation>
        <location evidence="8">Cytoplasm</location>
    </subcellularLocation>
</comment>
<dbReference type="GO" id="GO:0005737">
    <property type="term" value="C:cytoplasm"/>
    <property type="evidence" value="ECO:0007669"/>
    <property type="project" value="UniProtKB-SubCell"/>
</dbReference>
<keyword evidence="3 8" id="KW-0808">Transferase</keyword>
<dbReference type="Pfam" id="PF12390">
    <property type="entry name" value="Se-cys_synth_N"/>
    <property type="match status" value="1"/>
</dbReference>
<evidence type="ECO:0000313" key="12">
    <source>
        <dbReference type="Proteomes" id="UP001179600"/>
    </source>
</evidence>
<evidence type="ECO:0000313" key="11">
    <source>
        <dbReference type="EMBL" id="WCG22497.1"/>
    </source>
</evidence>
<dbReference type="EC" id="2.9.1.1" evidence="8"/>
<dbReference type="NCBIfam" id="TIGR00474">
    <property type="entry name" value="selA"/>
    <property type="match status" value="1"/>
</dbReference>
<dbReference type="PANTHER" id="PTHR32328">
    <property type="entry name" value="L-SERYL-TRNA(SEC) SELENIUM TRANSFERASE"/>
    <property type="match status" value="1"/>
</dbReference>
<comment type="similarity">
    <text evidence="7 8">Belongs to the SelA family.</text>
</comment>
<dbReference type="GO" id="GO:0004125">
    <property type="term" value="F:L-seryl-tRNA(Sec) selenium transferase activity"/>
    <property type="evidence" value="ECO:0007669"/>
    <property type="project" value="UniProtKB-UniRule"/>
</dbReference>
<dbReference type="Pfam" id="PF03841">
    <property type="entry name" value="SelA"/>
    <property type="match status" value="1"/>
</dbReference>
<proteinExistence type="inferred from homology"/>
<dbReference type="GO" id="GO:0001514">
    <property type="term" value="P:selenocysteine incorporation"/>
    <property type="evidence" value="ECO:0007669"/>
    <property type="project" value="UniProtKB-UniRule"/>
</dbReference>
<dbReference type="Proteomes" id="UP001179600">
    <property type="component" value="Chromosome"/>
</dbReference>